<feature type="transmembrane region" description="Helical" evidence="1">
    <location>
        <begin position="197"/>
        <end position="220"/>
    </location>
</feature>
<dbReference type="RefSeq" id="WP_021874555.1">
    <property type="nucleotide sequence ID" value="NZ_CP018624.1"/>
</dbReference>
<evidence type="ECO:0000313" key="3">
    <source>
        <dbReference type="Proteomes" id="UP000775179"/>
    </source>
</evidence>
<accession>A0ABD4RJX9</accession>
<dbReference type="Proteomes" id="UP000775179">
    <property type="component" value="Unassembled WGS sequence"/>
</dbReference>
<keyword evidence="1" id="KW-0812">Transmembrane</keyword>
<organism evidence="2 3">
    <name type="scientific">Clostridium chauvoei</name>
    <dbReference type="NCBI Taxonomy" id="46867"/>
    <lineage>
        <taxon>Bacteria</taxon>
        <taxon>Bacillati</taxon>
        <taxon>Bacillota</taxon>
        <taxon>Clostridia</taxon>
        <taxon>Eubacteriales</taxon>
        <taxon>Clostridiaceae</taxon>
        <taxon>Clostridium</taxon>
    </lineage>
</organism>
<feature type="transmembrane region" description="Helical" evidence="1">
    <location>
        <begin position="125"/>
        <end position="144"/>
    </location>
</feature>
<keyword evidence="1" id="KW-1133">Transmembrane helix</keyword>
<dbReference type="GeneID" id="66300690"/>
<keyword evidence="1" id="KW-0472">Membrane</keyword>
<dbReference type="EMBL" id="JAIFTX010000036">
    <property type="protein sequence ID" value="MBX7291752.1"/>
    <property type="molecule type" value="Genomic_DNA"/>
</dbReference>
<gene>
    <name evidence="2" type="ORF">K4H94_12195</name>
</gene>
<dbReference type="AlphaFoldDB" id="A0ABD4RJX9"/>
<evidence type="ECO:0000256" key="1">
    <source>
        <dbReference type="SAM" id="Phobius"/>
    </source>
</evidence>
<proteinExistence type="predicted"/>
<feature type="transmembrane region" description="Helical" evidence="1">
    <location>
        <begin position="151"/>
        <end position="177"/>
    </location>
</feature>
<evidence type="ECO:0000313" key="2">
    <source>
        <dbReference type="EMBL" id="MBX7291752.1"/>
    </source>
</evidence>
<reference evidence="2 3" key="1">
    <citation type="submission" date="2021-08" db="EMBL/GenBank/DDBJ databases">
        <title>Genome sequence analysis of Clostridium chauvoei strains of European origin and evaluation of typing options for outbreak investigations.</title>
        <authorList>
            <person name="Abdel-Glil M."/>
            <person name="Thomas P."/>
            <person name="Seyboldt C."/>
        </authorList>
    </citation>
    <scope>NUCLEOTIDE SEQUENCE [LARGE SCALE GENOMIC DNA]</scope>
    <source>
        <strain evidence="2 3">S0260-09</strain>
    </source>
</reference>
<name>A0ABD4RJX9_9CLOT</name>
<dbReference type="KEGG" id="cchv:BTM20_02350"/>
<sequence>MTKQMFLDILKTGLSDLPTGILGDILYEYKDYFDTEIASGKTEDEISEELGSPYEIINKYRDGYLKKYTPNENNSSNYNSSDFIDANYSNVNEEKENINHNYTENNNKTNTINDTEPSKTNTTNIILTLIILVLGLIFLGPMILGLGAGTLGLIVGMLGATFSLSIAGIGILVGKVVTNTVGIFVFPAFILDFPNSVIVLMVIGSVLSFIFFFLVGYYLIKWIIRLLARFIDWLSLKIKGEK</sequence>
<dbReference type="Pfam" id="PF22564">
    <property type="entry name" value="HAAS"/>
    <property type="match status" value="1"/>
</dbReference>
<comment type="caution">
    <text evidence="2">The sequence shown here is derived from an EMBL/GenBank/DDBJ whole genome shotgun (WGS) entry which is preliminary data.</text>
</comment>
<protein>
    <submittedName>
        <fullName evidence="2">DUF1700 domain-containing protein</fullName>
    </submittedName>
</protein>